<dbReference type="NCBIfam" id="NF001099">
    <property type="entry name" value="PRK00132.1"/>
    <property type="match status" value="1"/>
</dbReference>
<dbReference type="SUPFAM" id="SSF54211">
    <property type="entry name" value="Ribosomal protein S5 domain 2-like"/>
    <property type="match status" value="1"/>
</dbReference>
<evidence type="ECO:0000256" key="7">
    <source>
        <dbReference type="SAM" id="MobiDB-lite"/>
    </source>
</evidence>
<dbReference type="HAMAP" id="MF_00532_B">
    <property type="entry name" value="Ribosomal_uS9_B"/>
    <property type="match status" value="1"/>
</dbReference>
<dbReference type="GO" id="GO:0003723">
    <property type="term" value="F:RNA binding"/>
    <property type="evidence" value="ECO:0007669"/>
    <property type="project" value="TreeGrafter"/>
</dbReference>
<evidence type="ECO:0000256" key="3">
    <source>
        <dbReference type="ARBA" id="ARBA00023274"/>
    </source>
</evidence>
<dbReference type="InterPro" id="IPR020568">
    <property type="entry name" value="Ribosomal_Su5_D2-typ_SF"/>
</dbReference>
<keyword evidence="3 5" id="KW-0687">Ribonucleoprotein</keyword>
<dbReference type="GO" id="GO:0022627">
    <property type="term" value="C:cytosolic small ribosomal subunit"/>
    <property type="evidence" value="ECO:0007669"/>
    <property type="project" value="TreeGrafter"/>
</dbReference>
<dbReference type="PATRIC" id="fig|1618331.3.peg.520"/>
<dbReference type="AlphaFoldDB" id="A0A0G0FWM1"/>
<dbReference type="FunFam" id="3.30.230.10:FF:000001">
    <property type="entry name" value="30S ribosomal protein S9"/>
    <property type="match status" value="1"/>
</dbReference>
<feature type="compositionally biased region" description="Basic residues" evidence="7">
    <location>
        <begin position="139"/>
        <end position="158"/>
    </location>
</feature>
<dbReference type="InterPro" id="IPR023035">
    <property type="entry name" value="Ribosomal_uS9_bac/plastid"/>
</dbReference>
<dbReference type="GO" id="GO:0003735">
    <property type="term" value="F:structural constituent of ribosome"/>
    <property type="evidence" value="ECO:0007669"/>
    <property type="project" value="InterPro"/>
</dbReference>
<dbReference type="Pfam" id="PF00380">
    <property type="entry name" value="Ribosomal_S9"/>
    <property type="match status" value="1"/>
</dbReference>
<evidence type="ECO:0000313" key="9">
    <source>
        <dbReference type="Proteomes" id="UP000034508"/>
    </source>
</evidence>
<dbReference type="InterPro" id="IPR020574">
    <property type="entry name" value="Ribosomal_uS9_CS"/>
</dbReference>
<dbReference type="Proteomes" id="UP000034508">
    <property type="component" value="Unassembled WGS sequence"/>
</dbReference>
<evidence type="ECO:0000256" key="2">
    <source>
        <dbReference type="ARBA" id="ARBA00022980"/>
    </source>
</evidence>
<keyword evidence="2 5" id="KW-0689">Ribosomal protein</keyword>
<evidence type="ECO:0000256" key="4">
    <source>
        <dbReference type="ARBA" id="ARBA00035259"/>
    </source>
</evidence>
<dbReference type="InterPro" id="IPR000754">
    <property type="entry name" value="Ribosomal_uS9"/>
</dbReference>
<dbReference type="PANTHER" id="PTHR21569:SF1">
    <property type="entry name" value="SMALL RIBOSOMAL SUBUNIT PROTEIN US9M"/>
    <property type="match status" value="1"/>
</dbReference>
<dbReference type="EMBL" id="LBSM01000007">
    <property type="protein sequence ID" value="KKQ18235.1"/>
    <property type="molecule type" value="Genomic_DNA"/>
</dbReference>
<organism evidence="8 9">
    <name type="scientific">Berkelbacteria bacterium GW2011_GWA1_36_9</name>
    <dbReference type="NCBI Taxonomy" id="1618331"/>
    <lineage>
        <taxon>Bacteria</taxon>
        <taxon>Candidatus Berkelbacteria</taxon>
    </lineage>
</organism>
<reference evidence="8 9" key="1">
    <citation type="journal article" date="2015" name="Nature">
        <title>rRNA introns, odd ribosomes, and small enigmatic genomes across a large radiation of phyla.</title>
        <authorList>
            <person name="Brown C.T."/>
            <person name="Hug L.A."/>
            <person name="Thomas B.C."/>
            <person name="Sharon I."/>
            <person name="Castelle C.J."/>
            <person name="Singh A."/>
            <person name="Wilkins M.J."/>
            <person name="Williams K.H."/>
            <person name="Banfield J.F."/>
        </authorList>
    </citation>
    <scope>NUCLEOTIDE SEQUENCE [LARGE SCALE GENOMIC DNA]</scope>
</reference>
<protein>
    <recommendedName>
        <fullName evidence="4 5">Small ribosomal subunit protein uS9</fullName>
    </recommendedName>
</protein>
<feature type="region of interest" description="Disordered" evidence="7">
    <location>
        <begin position="135"/>
        <end position="158"/>
    </location>
</feature>
<dbReference type="Gene3D" id="3.30.230.10">
    <property type="match status" value="1"/>
</dbReference>
<gene>
    <name evidence="5" type="primary">rpsI</name>
    <name evidence="8" type="ORF">US31_C0007G0041</name>
</gene>
<proteinExistence type="inferred from homology"/>
<dbReference type="PANTHER" id="PTHR21569">
    <property type="entry name" value="RIBOSOMAL PROTEIN S9"/>
    <property type="match status" value="1"/>
</dbReference>
<evidence type="ECO:0000256" key="6">
    <source>
        <dbReference type="RuleBase" id="RU003815"/>
    </source>
</evidence>
<evidence type="ECO:0000256" key="1">
    <source>
        <dbReference type="ARBA" id="ARBA00005251"/>
    </source>
</evidence>
<comment type="similarity">
    <text evidence="1 5 6">Belongs to the universal ribosomal protein uS9 family.</text>
</comment>
<dbReference type="InterPro" id="IPR014721">
    <property type="entry name" value="Ribsml_uS5_D2-typ_fold_subgr"/>
</dbReference>
<comment type="caution">
    <text evidence="8">The sequence shown here is derived from an EMBL/GenBank/DDBJ whole genome shotgun (WGS) entry which is preliminary data.</text>
</comment>
<dbReference type="PROSITE" id="PS00360">
    <property type="entry name" value="RIBOSOMAL_S9"/>
    <property type="match status" value="1"/>
</dbReference>
<dbReference type="GO" id="GO:0006412">
    <property type="term" value="P:translation"/>
    <property type="evidence" value="ECO:0007669"/>
    <property type="project" value="UniProtKB-UniRule"/>
</dbReference>
<accession>A0A0G0FWM1</accession>
<name>A0A0G0FWM1_9BACT</name>
<sequence>MAESKKPKIKKEKVIVEKVEKVENPPVVEEKEVVKDKKGVLAIGRRKTAIARVKVIPGTGKFVINTQDIPNPNRIYTEPLKKANFDQKVDCFVKVSGGGLSAQLEAIRLGISRAIIKMDPELKKTLKVEGFLTRDPRMKERKKPGLKGARRAPQWAKR</sequence>
<evidence type="ECO:0000313" key="8">
    <source>
        <dbReference type="EMBL" id="KKQ18235.1"/>
    </source>
</evidence>
<evidence type="ECO:0000256" key="5">
    <source>
        <dbReference type="HAMAP-Rule" id="MF_00532"/>
    </source>
</evidence>